<reference evidence="2" key="2">
    <citation type="submission" date="2013-04" db="UniProtKB">
        <authorList>
            <consortium name="EnsemblPlants"/>
        </authorList>
    </citation>
    <scope>IDENTIFICATION</scope>
</reference>
<evidence type="ECO:0000313" key="3">
    <source>
        <dbReference type="Proteomes" id="UP000006038"/>
    </source>
</evidence>
<dbReference type="Gramene" id="OB07G13200.1">
    <property type="protein sequence ID" value="OB07G13200.1"/>
    <property type="gene ID" value="OB07G13200"/>
</dbReference>
<reference evidence="2" key="1">
    <citation type="journal article" date="2013" name="Nat. Commun.">
        <title>Whole-genome sequencing of Oryza brachyantha reveals mechanisms underlying Oryza genome evolution.</title>
        <authorList>
            <person name="Chen J."/>
            <person name="Huang Q."/>
            <person name="Gao D."/>
            <person name="Wang J."/>
            <person name="Lang Y."/>
            <person name="Liu T."/>
            <person name="Li B."/>
            <person name="Bai Z."/>
            <person name="Luis Goicoechea J."/>
            <person name="Liang C."/>
            <person name="Chen C."/>
            <person name="Zhang W."/>
            <person name="Sun S."/>
            <person name="Liao Y."/>
            <person name="Zhang X."/>
            <person name="Yang L."/>
            <person name="Song C."/>
            <person name="Wang M."/>
            <person name="Shi J."/>
            <person name="Liu G."/>
            <person name="Liu J."/>
            <person name="Zhou H."/>
            <person name="Zhou W."/>
            <person name="Yu Q."/>
            <person name="An N."/>
            <person name="Chen Y."/>
            <person name="Cai Q."/>
            <person name="Wang B."/>
            <person name="Liu B."/>
            <person name="Min J."/>
            <person name="Huang Y."/>
            <person name="Wu H."/>
            <person name="Li Z."/>
            <person name="Zhang Y."/>
            <person name="Yin Y."/>
            <person name="Song W."/>
            <person name="Jiang J."/>
            <person name="Jackson S.A."/>
            <person name="Wing R.A."/>
            <person name="Wang J."/>
            <person name="Chen M."/>
        </authorList>
    </citation>
    <scope>NUCLEOTIDE SEQUENCE [LARGE SCALE GENOMIC DNA]</scope>
    <source>
        <strain evidence="2">cv. IRGC 101232</strain>
    </source>
</reference>
<feature type="compositionally biased region" description="Pro residues" evidence="1">
    <location>
        <begin position="160"/>
        <end position="174"/>
    </location>
</feature>
<dbReference type="Proteomes" id="UP000006038">
    <property type="component" value="Chromosome 7"/>
</dbReference>
<organism evidence="2">
    <name type="scientific">Oryza brachyantha</name>
    <name type="common">malo sina</name>
    <dbReference type="NCBI Taxonomy" id="4533"/>
    <lineage>
        <taxon>Eukaryota</taxon>
        <taxon>Viridiplantae</taxon>
        <taxon>Streptophyta</taxon>
        <taxon>Embryophyta</taxon>
        <taxon>Tracheophyta</taxon>
        <taxon>Spermatophyta</taxon>
        <taxon>Magnoliopsida</taxon>
        <taxon>Liliopsida</taxon>
        <taxon>Poales</taxon>
        <taxon>Poaceae</taxon>
        <taxon>BOP clade</taxon>
        <taxon>Oryzoideae</taxon>
        <taxon>Oryzeae</taxon>
        <taxon>Oryzinae</taxon>
        <taxon>Oryza</taxon>
    </lineage>
</organism>
<proteinExistence type="predicted"/>
<dbReference type="HOGENOM" id="CLU_1491243_0_0_1"/>
<accession>J3MIT8</accession>
<dbReference type="EnsemblPlants" id="OB07G13200.1">
    <property type="protein sequence ID" value="OB07G13200.1"/>
    <property type="gene ID" value="OB07G13200"/>
</dbReference>
<name>J3MIT8_ORYBR</name>
<dbReference type="AlphaFoldDB" id="J3MIT8"/>
<protein>
    <submittedName>
        <fullName evidence="2">Uncharacterized protein</fullName>
    </submittedName>
</protein>
<evidence type="ECO:0000256" key="1">
    <source>
        <dbReference type="SAM" id="MobiDB-lite"/>
    </source>
</evidence>
<feature type="compositionally biased region" description="Low complexity" evidence="1">
    <location>
        <begin position="119"/>
        <end position="133"/>
    </location>
</feature>
<sequence>MEQRLKLSKESTSPPVDATQYRSMAGSLRYLVNTRPDISYAVAYLSRLGAGTYGACPAVPPQPPSAGAPAYLADKGVLSPRLRIPVDLIAPAAGASGLPGSFCMRAQVAGFTDLNFTPGGSSTARSATGAAPGPDGPTTPTPSSKHRSATTQVTSSRLPPTSPPPPRVPLPPSSIPVARLL</sequence>
<keyword evidence="3" id="KW-1185">Reference proteome</keyword>
<evidence type="ECO:0000313" key="2">
    <source>
        <dbReference type="EnsemblPlants" id="OB07G13200.1"/>
    </source>
</evidence>
<feature type="region of interest" description="Disordered" evidence="1">
    <location>
        <begin position="119"/>
        <end position="181"/>
    </location>
</feature>